<comment type="caution">
    <text evidence="2">The sequence shown here is derived from an EMBL/GenBank/DDBJ whole genome shotgun (WGS) entry which is preliminary data.</text>
</comment>
<keyword evidence="3" id="KW-1185">Reference proteome</keyword>
<accession>A0A941BI18</accession>
<feature type="compositionally biased region" description="Gly residues" evidence="1">
    <location>
        <begin position="172"/>
        <end position="267"/>
    </location>
</feature>
<dbReference type="InterPro" id="IPR005077">
    <property type="entry name" value="Peptidase_C11"/>
</dbReference>
<dbReference type="PANTHER" id="PTHR37835">
    <property type="entry name" value="ALPHA-CLOSTRIPAIN"/>
    <property type="match status" value="1"/>
</dbReference>
<gene>
    <name evidence="2" type="ORF">KAK06_00325</name>
</gene>
<dbReference type="PANTHER" id="PTHR37835:SF1">
    <property type="entry name" value="ALPHA-CLOSTRIPAIN"/>
    <property type="match status" value="1"/>
</dbReference>
<sequence length="618" mass="65122">MPSDISPIPVQVQDLCLLVYAPFGDDYALSRYPGDNTRWREHPLLASLSQVAAGGVPVLALLDLPGEPTRLLQFDPAAPSVLRDEVCWKLDMAAAPSLSGLLQTALTRYPGKRLALCLEGHGSGYLPAIDKAGLLRLHELGRLGDWQRAGNEQAPFDEAGRPVFERGVPTLPGGGPTLPGGGPTLPGGGPTLPGGGPTLPGGGPTLPGGGPTLPGGGPTLPGGGPTLPGGGPTLPGGGPTLPGGGPTLPGGGPTLPGGGPTLPGGGPTLPVSHASMPTWVLGQALAAGLQGASSRLAVVHFANCFNMSVEVLHTVAPFADAASGYCSTNYFSGAASYPEVIRRLTQAGAVAPATLAAWFVEENHRLLSQRGRHPLVGGALDLSRMAGITQGVERLSDALLNELRTTRHPRRSRRRIEAAMVKAQQYDTSGDLLLEGPDQLTDLHSLAHHMARDLEDWPQVHAAALALSHAMDGIKQVGDIDSPWMDSRGEIVWDFTDPHLAMNIFLPDPTRSGQWDWRTPFYVDINPGQGPERLQVGVVPFLQETNWVEFLREYHADTVFRAISVPALFTVPTARHGMPRVSADRLVPGQRPVRHAPVPGPIARRMATLLEKDDALDD</sequence>
<proteinExistence type="predicted"/>
<organism evidence="2 3">
    <name type="scientific">Ideonella aquatica</name>
    <dbReference type="NCBI Taxonomy" id="2824119"/>
    <lineage>
        <taxon>Bacteria</taxon>
        <taxon>Pseudomonadati</taxon>
        <taxon>Pseudomonadota</taxon>
        <taxon>Betaproteobacteria</taxon>
        <taxon>Burkholderiales</taxon>
        <taxon>Sphaerotilaceae</taxon>
        <taxon>Ideonella</taxon>
    </lineage>
</organism>
<feature type="region of interest" description="Disordered" evidence="1">
    <location>
        <begin position="168"/>
        <end position="269"/>
    </location>
</feature>
<evidence type="ECO:0000313" key="3">
    <source>
        <dbReference type="Proteomes" id="UP000678374"/>
    </source>
</evidence>
<evidence type="ECO:0000256" key="1">
    <source>
        <dbReference type="SAM" id="MobiDB-lite"/>
    </source>
</evidence>
<protein>
    <submittedName>
        <fullName evidence="2">Uncharacterized protein</fullName>
    </submittedName>
</protein>
<dbReference type="Proteomes" id="UP000678374">
    <property type="component" value="Unassembled WGS sequence"/>
</dbReference>
<dbReference type="EMBL" id="JAGQDE010000001">
    <property type="protein sequence ID" value="MBQ0957388.1"/>
    <property type="molecule type" value="Genomic_DNA"/>
</dbReference>
<name>A0A941BI18_9BURK</name>
<dbReference type="AlphaFoldDB" id="A0A941BI18"/>
<dbReference type="RefSeq" id="WP_210799693.1">
    <property type="nucleotide sequence ID" value="NZ_JAGQDE010000001.1"/>
</dbReference>
<evidence type="ECO:0000313" key="2">
    <source>
        <dbReference type="EMBL" id="MBQ0957388.1"/>
    </source>
</evidence>
<reference evidence="2" key="1">
    <citation type="submission" date="2021-04" db="EMBL/GenBank/DDBJ databases">
        <title>The genome sequence of Ideonella sp. 4Y11.</title>
        <authorList>
            <person name="Liu Y."/>
        </authorList>
    </citation>
    <scope>NUCLEOTIDE SEQUENCE</scope>
    <source>
        <strain evidence="2">4Y11</strain>
    </source>
</reference>